<evidence type="ECO:0000313" key="7">
    <source>
        <dbReference type="Proteomes" id="UP000236752"/>
    </source>
</evidence>
<dbReference type="GO" id="GO:0003700">
    <property type="term" value="F:DNA-binding transcription factor activity"/>
    <property type="evidence" value="ECO:0007669"/>
    <property type="project" value="InterPro"/>
</dbReference>
<name>A0A1H5X5N0_9RHOB</name>
<gene>
    <name evidence="6" type="ORF">SAMN04488045_1722</name>
</gene>
<protein>
    <submittedName>
        <fullName evidence="6">DNA-binding transcriptional regulator, LysR family</fullName>
    </submittedName>
</protein>
<dbReference type="InterPro" id="IPR036388">
    <property type="entry name" value="WH-like_DNA-bd_sf"/>
</dbReference>
<keyword evidence="7" id="KW-1185">Reference proteome</keyword>
<sequence length="277" mass="30887">MINWDDLRFLVALSKTGTMTAAAKSLGTNTATVSRRIERLSGHLGTTAFIKTPDGWQPSGAIRPIIDLAQDFDGALRSLLNEPSIRRGAEDIRVSIGCIPVINSRVLFPGLKKYSKDLEGLSLVFHDRAQREGLGDNDLVITPGAPDHGRVITRKAGVLSFRLYKIKDMPDPQDWIGLVESFDAIDIMRAGFDLYRRPPKVRVENFDAIYQLMNATGYCAPLPTIIGDADDRLGPVSATLPEAKMDMWMSYHETRRNDPAMRQVVDWILKCFEDLTP</sequence>
<keyword evidence="4" id="KW-0804">Transcription</keyword>
<dbReference type="EMBL" id="FNUZ01000002">
    <property type="protein sequence ID" value="SEG06893.1"/>
    <property type="molecule type" value="Genomic_DNA"/>
</dbReference>
<reference evidence="6 7" key="1">
    <citation type="submission" date="2016-10" db="EMBL/GenBank/DDBJ databases">
        <authorList>
            <person name="de Groot N.N."/>
        </authorList>
    </citation>
    <scope>NUCLEOTIDE SEQUENCE [LARGE SCALE GENOMIC DNA]</scope>
    <source>
        <strain evidence="6 7">DSM 26915</strain>
    </source>
</reference>
<comment type="similarity">
    <text evidence="1">Belongs to the LysR transcriptional regulatory family.</text>
</comment>
<dbReference type="PANTHER" id="PTHR30126:SF39">
    <property type="entry name" value="HTH-TYPE TRANSCRIPTIONAL REGULATOR CYSL"/>
    <property type="match status" value="1"/>
</dbReference>
<dbReference type="PANTHER" id="PTHR30126">
    <property type="entry name" value="HTH-TYPE TRANSCRIPTIONAL REGULATOR"/>
    <property type="match status" value="1"/>
</dbReference>
<dbReference type="SUPFAM" id="SSF53850">
    <property type="entry name" value="Periplasmic binding protein-like II"/>
    <property type="match status" value="1"/>
</dbReference>
<evidence type="ECO:0000256" key="3">
    <source>
        <dbReference type="ARBA" id="ARBA00023125"/>
    </source>
</evidence>
<dbReference type="GO" id="GO:0000976">
    <property type="term" value="F:transcription cis-regulatory region binding"/>
    <property type="evidence" value="ECO:0007669"/>
    <property type="project" value="TreeGrafter"/>
</dbReference>
<accession>A0A1H5X5N0</accession>
<dbReference type="Pfam" id="PF03466">
    <property type="entry name" value="LysR_substrate"/>
    <property type="match status" value="1"/>
</dbReference>
<dbReference type="SUPFAM" id="SSF46785">
    <property type="entry name" value="Winged helix' DNA-binding domain"/>
    <property type="match status" value="1"/>
</dbReference>
<dbReference type="Gene3D" id="1.10.10.10">
    <property type="entry name" value="Winged helix-like DNA-binding domain superfamily/Winged helix DNA-binding domain"/>
    <property type="match status" value="1"/>
</dbReference>
<evidence type="ECO:0000256" key="4">
    <source>
        <dbReference type="ARBA" id="ARBA00023163"/>
    </source>
</evidence>
<dbReference type="InterPro" id="IPR000847">
    <property type="entry name" value="LysR_HTH_N"/>
</dbReference>
<keyword evidence="3 6" id="KW-0238">DNA-binding</keyword>
<dbReference type="Proteomes" id="UP000236752">
    <property type="component" value="Unassembled WGS sequence"/>
</dbReference>
<dbReference type="OrthoDB" id="7768317at2"/>
<dbReference type="Pfam" id="PF00126">
    <property type="entry name" value="HTH_1"/>
    <property type="match status" value="1"/>
</dbReference>
<proteinExistence type="inferred from homology"/>
<dbReference type="PROSITE" id="PS50931">
    <property type="entry name" value="HTH_LYSR"/>
    <property type="match status" value="1"/>
</dbReference>
<feature type="domain" description="HTH lysR-type" evidence="5">
    <location>
        <begin position="2"/>
        <end position="59"/>
    </location>
</feature>
<dbReference type="RefSeq" id="WP_103910027.1">
    <property type="nucleotide sequence ID" value="NZ_FNUZ01000002.1"/>
</dbReference>
<evidence type="ECO:0000259" key="5">
    <source>
        <dbReference type="PROSITE" id="PS50931"/>
    </source>
</evidence>
<organism evidence="6 7">
    <name type="scientific">Thalassococcus halodurans</name>
    <dbReference type="NCBI Taxonomy" id="373675"/>
    <lineage>
        <taxon>Bacteria</taxon>
        <taxon>Pseudomonadati</taxon>
        <taxon>Pseudomonadota</taxon>
        <taxon>Alphaproteobacteria</taxon>
        <taxon>Rhodobacterales</taxon>
        <taxon>Roseobacteraceae</taxon>
        <taxon>Thalassococcus</taxon>
    </lineage>
</organism>
<keyword evidence="2" id="KW-0805">Transcription regulation</keyword>
<dbReference type="InterPro" id="IPR005119">
    <property type="entry name" value="LysR_subst-bd"/>
</dbReference>
<evidence type="ECO:0000256" key="2">
    <source>
        <dbReference type="ARBA" id="ARBA00023015"/>
    </source>
</evidence>
<dbReference type="InterPro" id="IPR036390">
    <property type="entry name" value="WH_DNA-bd_sf"/>
</dbReference>
<evidence type="ECO:0000313" key="6">
    <source>
        <dbReference type="EMBL" id="SEG06893.1"/>
    </source>
</evidence>
<dbReference type="AlphaFoldDB" id="A0A1H5X5N0"/>
<evidence type="ECO:0000256" key="1">
    <source>
        <dbReference type="ARBA" id="ARBA00009437"/>
    </source>
</evidence>